<evidence type="ECO:0000313" key="1">
    <source>
        <dbReference type="EMBL" id="KRY20211.1"/>
    </source>
</evidence>
<protein>
    <submittedName>
        <fullName evidence="1">Uncharacterized protein</fullName>
    </submittedName>
</protein>
<sequence length="134" mass="15266">MWMKWERRADGQRQGFDFCFDQRRHQKIPPVECRQKIYRNCGCNLASIGQPHPLSHNGQLSFSTSKTFDRGLRLQPFHNSVNILLAELSARCSSQTTGSYKRLLGRDRSLQIAGIGEGRYSASDLPSGEIYANF</sequence>
<keyword evidence="2" id="KW-1185">Reference proteome</keyword>
<organism evidence="1 2">
    <name type="scientific">Trichinella patagoniensis</name>
    <dbReference type="NCBI Taxonomy" id="990121"/>
    <lineage>
        <taxon>Eukaryota</taxon>
        <taxon>Metazoa</taxon>
        <taxon>Ecdysozoa</taxon>
        <taxon>Nematoda</taxon>
        <taxon>Enoplea</taxon>
        <taxon>Dorylaimia</taxon>
        <taxon>Trichinellida</taxon>
        <taxon>Trichinellidae</taxon>
        <taxon>Trichinella</taxon>
    </lineage>
</organism>
<gene>
    <name evidence="1" type="ORF">T12_10565</name>
</gene>
<dbReference type="EMBL" id="JYDQ01000027">
    <property type="protein sequence ID" value="KRY20211.1"/>
    <property type="molecule type" value="Genomic_DNA"/>
</dbReference>
<dbReference type="AlphaFoldDB" id="A0A0V1A7A2"/>
<accession>A0A0V1A7A2</accession>
<name>A0A0V1A7A2_9BILA</name>
<evidence type="ECO:0000313" key="2">
    <source>
        <dbReference type="Proteomes" id="UP000054783"/>
    </source>
</evidence>
<dbReference type="Proteomes" id="UP000054783">
    <property type="component" value="Unassembled WGS sequence"/>
</dbReference>
<proteinExistence type="predicted"/>
<reference evidence="1 2" key="1">
    <citation type="submission" date="2015-01" db="EMBL/GenBank/DDBJ databases">
        <title>Evolution of Trichinella species and genotypes.</title>
        <authorList>
            <person name="Korhonen P.K."/>
            <person name="Edoardo P."/>
            <person name="Giuseppe L.R."/>
            <person name="Gasser R.B."/>
        </authorList>
    </citation>
    <scope>NUCLEOTIDE SEQUENCE [LARGE SCALE GENOMIC DNA]</scope>
    <source>
        <strain evidence="1">ISS2496</strain>
    </source>
</reference>
<comment type="caution">
    <text evidence="1">The sequence shown here is derived from an EMBL/GenBank/DDBJ whole genome shotgun (WGS) entry which is preliminary data.</text>
</comment>